<dbReference type="KEGG" id="fcz:IMF26_01435"/>
<accession>A0AAT9LCI1</accession>
<dbReference type="PANTHER" id="PTHR23077">
    <property type="entry name" value="AAA-FAMILY ATPASE"/>
    <property type="match status" value="1"/>
</dbReference>
<keyword evidence="2" id="KW-0547">Nucleotide-binding</keyword>
<dbReference type="SUPFAM" id="SSF52540">
    <property type="entry name" value="P-loop containing nucleoside triphosphate hydrolases"/>
    <property type="match status" value="2"/>
</dbReference>
<dbReference type="PANTHER" id="PTHR23077:SF198">
    <property type="entry name" value="ATP-DEPENDENT ZINC METALLOPROTEASE FTSH"/>
    <property type="match status" value="1"/>
</dbReference>
<evidence type="ECO:0000313" key="2">
    <source>
        <dbReference type="EMBL" id="QUL98770.1"/>
    </source>
</evidence>
<dbReference type="CDD" id="cd19481">
    <property type="entry name" value="RecA-like_protease"/>
    <property type="match status" value="1"/>
</dbReference>
<dbReference type="GO" id="GO:0016887">
    <property type="term" value="F:ATP hydrolysis activity"/>
    <property type="evidence" value="ECO:0007669"/>
    <property type="project" value="InterPro"/>
</dbReference>
<dbReference type="SMART" id="SM00382">
    <property type="entry name" value="AAA"/>
    <property type="match status" value="1"/>
</dbReference>
<reference evidence="2" key="2">
    <citation type="journal article" date="2023" name="Biology">
        <title>Prokaryotic Life Associated with Coal-Fire Gas Vents Revealed by Metagenomics.</title>
        <authorList>
            <person name="Kadnikov V.V."/>
            <person name="Mardanov A.V."/>
            <person name="Beletsky A.V."/>
            <person name="Karnachuk O.V."/>
            <person name="Ravin N.V."/>
        </authorList>
    </citation>
    <scope>NUCLEOTIDE SEQUENCE</scope>
    <source>
        <strain evidence="2">Bu02</strain>
    </source>
</reference>
<sequence length="562" mass="63741">MPEYYLDDAWIRSGVLKRKANYSPIICFETVDPKRIYQLKSFILRSPEFAHVEHVFLYDPWDGLGILKKGPDGPMFHPYRKRPVSETPLTSRVRPEGGIEIQTLKAILKEVDGYLRTTPTVFILQNLSEVREVDTGFQAALRAWAIDPGVVAKGSTVMILTQDASRIMDEFTREFVVIISVDPSSKDERKKLIQTIAEELGVAIDDSRLEGVTVTLSGLNLHQIESILLESYQRVKDFDLNIMKELKSEMVKRSRVLEVRDPQFSFKDIGGYHAIKDFISKYVVNVLKHPERARFFGLGLPKGLLFFGPPGTGKSLFANALASEVQLPFINLVTENIYSKWLGESGQNMKNAITLAEKMSPAIVFVDEIDRFGKRTGAAAGSAEEETQRVFSQFLEWLGRPDREAIIVGTTNVPEHLDEAFLRAGRFDYKIPFLYPGPLARLEVLLVHLGLSAGSRRPRVPLDIPEEKVREVLMEDIIPLTNNFSCAELEELVTRAKRIAFDRNKGAVSREELLEAAMTFRIDASHRKRVVEMCLNQAKRFTDDKTFLDAIEEENRIYENDG</sequence>
<dbReference type="Pfam" id="PF00004">
    <property type="entry name" value="AAA"/>
    <property type="match status" value="1"/>
</dbReference>
<protein>
    <submittedName>
        <fullName evidence="2">ATP-binding protein</fullName>
    </submittedName>
</protein>
<dbReference type="InterPro" id="IPR003593">
    <property type="entry name" value="AAA+_ATPase"/>
</dbReference>
<dbReference type="Gene3D" id="3.40.50.300">
    <property type="entry name" value="P-loop containing nucleotide triphosphate hydrolases"/>
    <property type="match status" value="1"/>
</dbReference>
<dbReference type="InterPro" id="IPR003959">
    <property type="entry name" value="ATPase_AAA_core"/>
</dbReference>
<dbReference type="AlphaFoldDB" id="A0AAT9LCI1"/>
<proteinExistence type="predicted"/>
<gene>
    <name evidence="2" type="ORF">IMF26_01435</name>
</gene>
<organism evidence="2">
    <name type="scientific">Candidatus Fermentithermobacillus carboniphilus</name>
    <dbReference type="NCBI Taxonomy" id="3085328"/>
    <lineage>
        <taxon>Bacteria</taxon>
        <taxon>Bacillati</taxon>
        <taxon>Bacillota</taxon>
        <taxon>Candidatus Fermentithermobacillia</taxon>
        <taxon>Candidatus Fermentithermobacillales</taxon>
        <taxon>Candidatus Fermentithermobacillaceae</taxon>
        <taxon>Candidatus Fermentithermobacillus</taxon>
    </lineage>
</organism>
<keyword evidence="2" id="KW-0067">ATP-binding</keyword>
<name>A0AAT9LCI1_9FIRM</name>
<dbReference type="GO" id="GO:0005524">
    <property type="term" value="F:ATP binding"/>
    <property type="evidence" value="ECO:0007669"/>
    <property type="project" value="UniProtKB-KW"/>
</dbReference>
<evidence type="ECO:0000259" key="1">
    <source>
        <dbReference type="SMART" id="SM00382"/>
    </source>
</evidence>
<dbReference type="InterPro" id="IPR027417">
    <property type="entry name" value="P-loop_NTPase"/>
</dbReference>
<dbReference type="InterPro" id="IPR050168">
    <property type="entry name" value="AAA_ATPase_domain"/>
</dbReference>
<dbReference type="EMBL" id="CP062796">
    <property type="protein sequence ID" value="QUL98770.1"/>
    <property type="molecule type" value="Genomic_DNA"/>
</dbReference>
<feature type="domain" description="AAA+ ATPase" evidence="1">
    <location>
        <begin position="300"/>
        <end position="437"/>
    </location>
</feature>
<reference evidence="2" key="1">
    <citation type="submission" date="2020-10" db="EMBL/GenBank/DDBJ databases">
        <authorList>
            <person name="Kadnikov V."/>
            <person name="Beletsky A.V."/>
            <person name="Mardanov A.V."/>
            <person name="Karnachuk O.V."/>
            <person name="Ravin N.V."/>
        </authorList>
    </citation>
    <scope>NUCLEOTIDE SEQUENCE</scope>
    <source>
        <strain evidence="2">Bu02</strain>
    </source>
</reference>
<dbReference type="Gene3D" id="1.10.8.60">
    <property type="match status" value="1"/>
</dbReference>